<dbReference type="AlphaFoldDB" id="A0A8G2BKY8"/>
<keyword evidence="5" id="KW-0479">Metal-binding</keyword>
<dbReference type="SMART" id="SM00235">
    <property type="entry name" value="ZnMc"/>
    <property type="match status" value="1"/>
</dbReference>
<dbReference type="Pfam" id="PF00413">
    <property type="entry name" value="Peptidase_M10"/>
    <property type="match status" value="1"/>
</dbReference>
<organism evidence="9 10">
    <name type="scientific">Thalassobaculum litoreum DSM 18839</name>
    <dbReference type="NCBI Taxonomy" id="1123362"/>
    <lineage>
        <taxon>Bacteria</taxon>
        <taxon>Pseudomonadati</taxon>
        <taxon>Pseudomonadota</taxon>
        <taxon>Alphaproteobacteria</taxon>
        <taxon>Rhodospirillales</taxon>
        <taxon>Thalassobaculaceae</taxon>
        <taxon>Thalassobaculum</taxon>
    </lineage>
</organism>
<dbReference type="GO" id="GO:0031012">
    <property type="term" value="C:extracellular matrix"/>
    <property type="evidence" value="ECO:0007669"/>
    <property type="project" value="InterPro"/>
</dbReference>
<dbReference type="Gene3D" id="3.40.390.10">
    <property type="entry name" value="Collagenase (Catalytic Domain)"/>
    <property type="match status" value="1"/>
</dbReference>
<dbReference type="InterPro" id="IPR001818">
    <property type="entry name" value="Pept_M10_metallopeptidase"/>
</dbReference>
<dbReference type="OrthoDB" id="7301026at2"/>
<proteinExistence type="inferred from homology"/>
<keyword evidence="6" id="KW-0378">Hydrolase</keyword>
<accession>A0A8G2BKY8</accession>
<dbReference type="Pfam" id="PF00353">
    <property type="entry name" value="HemolysinCabind"/>
    <property type="match status" value="1"/>
</dbReference>
<dbReference type="InterPro" id="IPR050557">
    <property type="entry name" value="RTX_toxin/Mannuronan_C5-epim"/>
</dbReference>
<protein>
    <submittedName>
        <fullName evidence="9">Hemolysin-type calcium-binding repeat-containing protein</fullName>
    </submittedName>
</protein>
<comment type="similarity">
    <text evidence="2">Belongs to the peptidase M10B family.</text>
</comment>
<evidence type="ECO:0000256" key="3">
    <source>
        <dbReference type="ARBA" id="ARBA00022525"/>
    </source>
</evidence>
<dbReference type="EMBL" id="FNBW01000010">
    <property type="protein sequence ID" value="SDG08482.1"/>
    <property type="molecule type" value="Genomic_DNA"/>
</dbReference>
<comment type="subcellular location">
    <subcellularLocation>
        <location evidence="1">Secreted</location>
    </subcellularLocation>
</comment>
<evidence type="ECO:0000256" key="1">
    <source>
        <dbReference type="ARBA" id="ARBA00004613"/>
    </source>
</evidence>
<keyword evidence="10" id="KW-1185">Reference proteome</keyword>
<keyword evidence="7" id="KW-0862">Zinc</keyword>
<evidence type="ECO:0000313" key="9">
    <source>
        <dbReference type="EMBL" id="SDG08482.1"/>
    </source>
</evidence>
<evidence type="ECO:0000256" key="4">
    <source>
        <dbReference type="ARBA" id="ARBA00022670"/>
    </source>
</evidence>
<dbReference type="InterPro" id="IPR006026">
    <property type="entry name" value="Peptidase_Metallo"/>
</dbReference>
<reference evidence="9 10" key="1">
    <citation type="submission" date="2016-10" db="EMBL/GenBank/DDBJ databases">
        <authorList>
            <person name="Varghese N."/>
            <person name="Submissions S."/>
        </authorList>
    </citation>
    <scope>NUCLEOTIDE SEQUENCE [LARGE SCALE GENOMIC DNA]</scope>
    <source>
        <strain evidence="9 10">DSM 18839</strain>
    </source>
</reference>
<evidence type="ECO:0000313" key="10">
    <source>
        <dbReference type="Proteomes" id="UP000198615"/>
    </source>
</evidence>
<keyword evidence="3" id="KW-0964">Secreted</keyword>
<keyword evidence="4" id="KW-0645">Protease</keyword>
<dbReference type="GO" id="GO:0004222">
    <property type="term" value="F:metalloendopeptidase activity"/>
    <property type="evidence" value="ECO:0007669"/>
    <property type="project" value="InterPro"/>
</dbReference>
<evidence type="ECO:0000256" key="6">
    <source>
        <dbReference type="ARBA" id="ARBA00022801"/>
    </source>
</evidence>
<dbReference type="Gene3D" id="2.150.10.10">
    <property type="entry name" value="Serralysin-like metalloprotease, C-terminal"/>
    <property type="match status" value="1"/>
</dbReference>
<evidence type="ECO:0000256" key="7">
    <source>
        <dbReference type="ARBA" id="ARBA00022833"/>
    </source>
</evidence>
<dbReference type="PRINTS" id="PR00313">
    <property type="entry name" value="CABNDNGRPT"/>
</dbReference>
<dbReference type="InterPro" id="IPR001343">
    <property type="entry name" value="Hemolysn_Ca-bd"/>
</dbReference>
<dbReference type="InterPro" id="IPR011049">
    <property type="entry name" value="Serralysin-like_metalloprot_C"/>
</dbReference>
<sequence>MSITPLYDTDGNGIATATVSFDYGFTEAQKESIYTALDTWEALTNVDFSTHSAGAENQVAFTAGSIDNVFGIWAYAYYWGEVVYDVSDMNRIEPEIFTTLSIHEVGHIVGLEHQTSDSVMISAIRSAASAPTDLDIANLEEIYGPKITGLAATVQAGGDGVQEVVGNAGSDILYGNQAGDTLLGRNGDDTLYGGQDDDTLIAGNGDDQLFGNLGNDLVSGGLGDDLMVGGGGADLFIVGSGQDTISDFSAAEGDRLSGVMLRATDAIDGVTLWLDDGTVKLIGLTSNDVDMIFV</sequence>
<evidence type="ECO:0000256" key="5">
    <source>
        <dbReference type="ARBA" id="ARBA00022723"/>
    </source>
</evidence>
<dbReference type="Proteomes" id="UP000198615">
    <property type="component" value="Unassembled WGS sequence"/>
</dbReference>
<name>A0A8G2BKY8_9PROT</name>
<dbReference type="SUPFAM" id="SSF51120">
    <property type="entry name" value="beta-Roll"/>
    <property type="match status" value="1"/>
</dbReference>
<dbReference type="GO" id="GO:0008270">
    <property type="term" value="F:zinc ion binding"/>
    <property type="evidence" value="ECO:0007669"/>
    <property type="project" value="InterPro"/>
</dbReference>
<dbReference type="PANTHER" id="PTHR38340:SF1">
    <property type="entry name" value="S-LAYER PROTEIN"/>
    <property type="match status" value="1"/>
</dbReference>
<dbReference type="RefSeq" id="WP_093151913.1">
    <property type="nucleotide sequence ID" value="NZ_FNBW01000010.1"/>
</dbReference>
<comment type="caution">
    <text evidence="9">The sequence shown here is derived from an EMBL/GenBank/DDBJ whole genome shotgun (WGS) entry which is preliminary data.</text>
</comment>
<dbReference type="GO" id="GO:0006508">
    <property type="term" value="P:proteolysis"/>
    <property type="evidence" value="ECO:0007669"/>
    <property type="project" value="UniProtKB-KW"/>
</dbReference>
<dbReference type="InterPro" id="IPR024079">
    <property type="entry name" value="MetalloPept_cat_dom_sf"/>
</dbReference>
<dbReference type="SUPFAM" id="SSF55486">
    <property type="entry name" value="Metalloproteases ('zincins'), catalytic domain"/>
    <property type="match status" value="1"/>
</dbReference>
<dbReference type="PANTHER" id="PTHR38340">
    <property type="entry name" value="S-LAYER PROTEIN"/>
    <property type="match status" value="1"/>
</dbReference>
<evidence type="ECO:0000259" key="8">
    <source>
        <dbReference type="SMART" id="SM00235"/>
    </source>
</evidence>
<gene>
    <name evidence="9" type="ORF">SAMN05660686_03294</name>
</gene>
<feature type="domain" description="Peptidase metallopeptidase" evidence="8">
    <location>
        <begin position="6"/>
        <end position="145"/>
    </location>
</feature>
<evidence type="ECO:0000256" key="2">
    <source>
        <dbReference type="ARBA" id="ARBA00009490"/>
    </source>
</evidence>
<dbReference type="GO" id="GO:0005576">
    <property type="term" value="C:extracellular region"/>
    <property type="evidence" value="ECO:0007669"/>
    <property type="project" value="UniProtKB-SubCell"/>
</dbReference>
<dbReference type="GO" id="GO:0005509">
    <property type="term" value="F:calcium ion binding"/>
    <property type="evidence" value="ECO:0007669"/>
    <property type="project" value="InterPro"/>
</dbReference>